<reference evidence="1 2" key="1">
    <citation type="journal article" date="2019" name="Sci. Rep.">
        <title>Orb-weaving spider Araneus ventricosus genome elucidates the spidroin gene catalogue.</title>
        <authorList>
            <person name="Kono N."/>
            <person name="Nakamura H."/>
            <person name="Ohtoshi R."/>
            <person name="Moran D.A.P."/>
            <person name="Shinohara A."/>
            <person name="Yoshida Y."/>
            <person name="Fujiwara M."/>
            <person name="Mori M."/>
            <person name="Tomita M."/>
            <person name="Arakawa K."/>
        </authorList>
    </citation>
    <scope>NUCLEOTIDE SEQUENCE [LARGE SCALE GENOMIC DNA]</scope>
</reference>
<gene>
    <name evidence="1" type="ORF">AVEN_271558_1</name>
</gene>
<evidence type="ECO:0000313" key="1">
    <source>
        <dbReference type="EMBL" id="GBN20926.1"/>
    </source>
</evidence>
<dbReference type="EMBL" id="BGPR01202206">
    <property type="protein sequence ID" value="GBN20926.1"/>
    <property type="molecule type" value="Genomic_DNA"/>
</dbReference>
<comment type="caution">
    <text evidence="1">The sequence shown here is derived from an EMBL/GenBank/DDBJ whole genome shotgun (WGS) entry which is preliminary data.</text>
</comment>
<name>A0A4Y2M5H7_ARAVE</name>
<sequence length="103" mass="11686">MSIAEDFPVASTPTDMEFFQAVFEQDQAIYVDYSDGNECAEENPATNAEKSDPSMLDMFRKETRFSALQTEGSRFETRFLERSTVYTGLKSVKSVEIQLSSRC</sequence>
<dbReference type="Proteomes" id="UP000499080">
    <property type="component" value="Unassembled WGS sequence"/>
</dbReference>
<protein>
    <submittedName>
        <fullName evidence="1">Uncharacterized protein</fullName>
    </submittedName>
</protein>
<proteinExistence type="predicted"/>
<organism evidence="1 2">
    <name type="scientific">Araneus ventricosus</name>
    <name type="common">Orbweaver spider</name>
    <name type="synonym">Epeira ventricosa</name>
    <dbReference type="NCBI Taxonomy" id="182803"/>
    <lineage>
        <taxon>Eukaryota</taxon>
        <taxon>Metazoa</taxon>
        <taxon>Ecdysozoa</taxon>
        <taxon>Arthropoda</taxon>
        <taxon>Chelicerata</taxon>
        <taxon>Arachnida</taxon>
        <taxon>Araneae</taxon>
        <taxon>Araneomorphae</taxon>
        <taxon>Entelegynae</taxon>
        <taxon>Araneoidea</taxon>
        <taxon>Araneidae</taxon>
        <taxon>Araneus</taxon>
    </lineage>
</organism>
<evidence type="ECO:0000313" key="2">
    <source>
        <dbReference type="Proteomes" id="UP000499080"/>
    </source>
</evidence>
<accession>A0A4Y2M5H7</accession>
<dbReference type="AlphaFoldDB" id="A0A4Y2M5H7"/>
<keyword evidence="2" id="KW-1185">Reference proteome</keyword>